<name>A0A4D6KMJ0_VIGUN</name>
<evidence type="ECO:0000313" key="2">
    <source>
        <dbReference type="Proteomes" id="UP000501690"/>
    </source>
</evidence>
<dbReference type="EMBL" id="CP039345">
    <property type="protein sequence ID" value="QCD79296.1"/>
    <property type="molecule type" value="Genomic_DNA"/>
</dbReference>
<organism evidence="1 2">
    <name type="scientific">Vigna unguiculata</name>
    <name type="common">Cowpea</name>
    <dbReference type="NCBI Taxonomy" id="3917"/>
    <lineage>
        <taxon>Eukaryota</taxon>
        <taxon>Viridiplantae</taxon>
        <taxon>Streptophyta</taxon>
        <taxon>Embryophyta</taxon>
        <taxon>Tracheophyta</taxon>
        <taxon>Spermatophyta</taxon>
        <taxon>Magnoliopsida</taxon>
        <taxon>eudicotyledons</taxon>
        <taxon>Gunneridae</taxon>
        <taxon>Pentapetalae</taxon>
        <taxon>rosids</taxon>
        <taxon>fabids</taxon>
        <taxon>Fabales</taxon>
        <taxon>Fabaceae</taxon>
        <taxon>Papilionoideae</taxon>
        <taxon>50 kb inversion clade</taxon>
        <taxon>NPAAA clade</taxon>
        <taxon>indigoferoid/millettioid clade</taxon>
        <taxon>Phaseoleae</taxon>
        <taxon>Vigna</taxon>
    </lineage>
</organism>
<dbReference type="AlphaFoldDB" id="A0A4D6KMJ0"/>
<evidence type="ECO:0000313" key="1">
    <source>
        <dbReference type="EMBL" id="QCD79296.1"/>
    </source>
</evidence>
<reference evidence="1 2" key="1">
    <citation type="submission" date="2019-04" db="EMBL/GenBank/DDBJ databases">
        <title>An improved genome assembly and genetic linkage map for asparagus bean, Vigna unguiculata ssp. sesquipedialis.</title>
        <authorList>
            <person name="Xia Q."/>
            <person name="Zhang R."/>
            <person name="Dong Y."/>
        </authorList>
    </citation>
    <scope>NUCLEOTIDE SEQUENCE [LARGE SCALE GENOMIC DNA]</scope>
    <source>
        <tissue evidence="1">Leaf</tissue>
    </source>
</reference>
<keyword evidence="2" id="KW-1185">Reference proteome</keyword>
<dbReference type="Proteomes" id="UP000501690">
    <property type="component" value="Linkage Group LG1"/>
</dbReference>
<sequence>MVVRERRCWMREDGTVVVFRDGAVAGCGMGCGAMEEEGGAVRGGGEKMEELVL</sequence>
<proteinExistence type="predicted"/>
<accession>A0A4D6KMJ0</accession>
<protein>
    <submittedName>
        <fullName evidence="1">Uncharacterized protein</fullName>
    </submittedName>
</protein>
<gene>
    <name evidence="1" type="ORF">DEO72_LG1g2935</name>
</gene>